<keyword evidence="3" id="KW-1185">Reference proteome</keyword>
<dbReference type="Pfam" id="PF08818">
    <property type="entry name" value="DUF1801"/>
    <property type="match status" value="1"/>
</dbReference>
<gene>
    <name evidence="2" type="ORF">IDJ77_18845</name>
</gene>
<dbReference type="PIRSF" id="PIRSF021308">
    <property type="entry name" value="UCP021308"/>
    <property type="match status" value="1"/>
</dbReference>
<evidence type="ECO:0000313" key="2">
    <source>
        <dbReference type="EMBL" id="MBD1365879.1"/>
    </source>
</evidence>
<accession>A0ABR7WU92</accession>
<evidence type="ECO:0000313" key="3">
    <source>
        <dbReference type="Proteomes" id="UP000606600"/>
    </source>
</evidence>
<reference evidence="2 3" key="1">
    <citation type="submission" date="2020-09" db="EMBL/GenBank/DDBJ databases">
        <title>Novel species of Mucilaginibacter isolated from a glacier on the Tibetan Plateau.</title>
        <authorList>
            <person name="Liu Q."/>
            <person name="Xin Y.-H."/>
        </authorList>
    </citation>
    <scope>NUCLEOTIDE SEQUENCE [LARGE SCALE GENOMIC DNA]</scope>
    <source>
        <strain evidence="2 3">ZT4R22</strain>
    </source>
</reference>
<feature type="domain" description="YdhG-like" evidence="1">
    <location>
        <begin position="15"/>
        <end position="112"/>
    </location>
</feature>
<name>A0ABR7WU92_9SPHI</name>
<dbReference type="Proteomes" id="UP000606600">
    <property type="component" value="Unassembled WGS sequence"/>
</dbReference>
<dbReference type="Gene3D" id="3.90.1150.200">
    <property type="match status" value="1"/>
</dbReference>
<comment type="caution">
    <text evidence="2">The sequence shown here is derived from an EMBL/GenBank/DDBJ whole genome shotgun (WGS) entry which is preliminary data.</text>
</comment>
<dbReference type="EMBL" id="JACWMY010000010">
    <property type="protein sequence ID" value="MBD1365879.1"/>
    <property type="molecule type" value="Genomic_DNA"/>
</dbReference>
<dbReference type="InterPro" id="IPR016786">
    <property type="entry name" value="YdeI_bac"/>
</dbReference>
<organism evidence="2 3">
    <name type="scientific">Mucilaginibacter pankratovii</name>
    <dbReference type="NCBI Taxonomy" id="2772110"/>
    <lineage>
        <taxon>Bacteria</taxon>
        <taxon>Pseudomonadati</taxon>
        <taxon>Bacteroidota</taxon>
        <taxon>Sphingobacteriia</taxon>
        <taxon>Sphingobacteriales</taxon>
        <taxon>Sphingobacteriaceae</taxon>
        <taxon>Mucilaginibacter</taxon>
    </lineage>
</organism>
<evidence type="ECO:0000259" key="1">
    <source>
        <dbReference type="Pfam" id="PF08818"/>
    </source>
</evidence>
<sequence>MNPKVDFYFNKVQKWQEEIVKLRAIILACGLTEELKWGCPCYTFQQDNIVLIHVFKEYCAVLFFKGALLNNAEGILIQQTKNVQVARQVRFTNIAEIVELEPTLRAYIFEAIEVEKAGLKVDLKKTTEFAVAEEFQAKLDGMPGLETAFNALTPGRQRGYLLHFSQPKQAKTREARVEKCIPKIFDGKGLDDE</sequence>
<protein>
    <submittedName>
        <fullName evidence="2">YdeI/OmpD-associated family protein</fullName>
    </submittedName>
</protein>
<dbReference type="InterPro" id="IPR014922">
    <property type="entry name" value="YdhG-like"/>
</dbReference>
<proteinExistence type="predicted"/>
<dbReference type="SUPFAM" id="SSF159888">
    <property type="entry name" value="YdhG-like"/>
    <property type="match status" value="1"/>
</dbReference>
<dbReference type="Pfam" id="PF13376">
    <property type="entry name" value="OmdA"/>
    <property type="match status" value="1"/>
</dbReference>